<gene>
    <name evidence="2" type="ORF">FYL10_04920</name>
</gene>
<dbReference type="Proteomes" id="UP000470980">
    <property type="component" value="Unassembled WGS sequence"/>
</dbReference>
<evidence type="ECO:0000313" key="2">
    <source>
        <dbReference type="EMBL" id="MYY73024.1"/>
    </source>
</evidence>
<dbReference type="EMBL" id="VSTR01000005">
    <property type="protein sequence ID" value="MYY73024.1"/>
    <property type="molecule type" value="Genomic_DNA"/>
</dbReference>
<comment type="caution">
    <text evidence="2">The sequence shown here is derived from an EMBL/GenBank/DDBJ whole genome shotgun (WGS) entry which is preliminary data.</text>
</comment>
<protein>
    <recommendedName>
        <fullName evidence="4">Rad50/SbcC-type AAA domain-containing protein</fullName>
    </recommendedName>
</protein>
<evidence type="ECO:0008006" key="4">
    <source>
        <dbReference type="Google" id="ProtNLM"/>
    </source>
</evidence>
<dbReference type="Gene3D" id="3.40.50.300">
    <property type="entry name" value="P-loop containing nucleotide triphosphate hydrolases"/>
    <property type="match status" value="2"/>
</dbReference>
<feature type="coiled-coil region" evidence="1">
    <location>
        <begin position="336"/>
        <end position="384"/>
    </location>
</feature>
<proteinExistence type="predicted"/>
<dbReference type="SUPFAM" id="SSF52540">
    <property type="entry name" value="P-loop containing nucleoside triphosphate hydrolases"/>
    <property type="match status" value="1"/>
</dbReference>
<dbReference type="RefSeq" id="WP_161010957.1">
    <property type="nucleotide sequence ID" value="NZ_VSTR01000005.1"/>
</dbReference>
<dbReference type="AlphaFoldDB" id="A0ABD6J4N0"/>
<dbReference type="InterPro" id="IPR027417">
    <property type="entry name" value="P-loop_NTPase"/>
</dbReference>
<name>A0ABD6J4N0_9LACO</name>
<organism evidence="2 3">
    <name type="scientific">Ligilactobacillus salivarius</name>
    <dbReference type="NCBI Taxonomy" id="1624"/>
    <lineage>
        <taxon>Bacteria</taxon>
        <taxon>Bacillati</taxon>
        <taxon>Bacillota</taxon>
        <taxon>Bacilli</taxon>
        <taxon>Lactobacillales</taxon>
        <taxon>Lactobacillaceae</taxon>
        <taxon>Ligilactobacillus</taxon>
    </lineage>
</organism>
<accession>A0ABD6J4N0</accession>
<keyword evidence="1" id="KW-0175">Coiled coil</keyword>
<evidence type="ECO:0000313" key="3">
    <source>
        <dbReference type="Proteomes" id="UP000470980"/>
    </source>
</evidence>
<evidence type="ECO:0000256" key="1">
    <source>
        <dbReference type="SAM" id="Coils"/>
    </source>
</evidence>
<reference evidence="2 3" key="1">
    <citation type="journal article" date="2020" name="Food Funct.">
        <title>Screening of Lactobacillus salivarius strains from the feces of Chinese populations and the evaluation of their effects against intestinal inflammation in mice.</title>
        <authorList>
            <person name="Zhai Q."/>
            <person name="Shen X."/>
            <person name="Cen S."/>
            <person name="Zhang C."/>
            <person name="Tian F."/>
            <person name="Zhao J."/>
            <person name="Zhang H."/>
            <person name="Xue Y."/>
            <person name="Chen W."/>
        </authorList>
    </citation>
    <scope>NUCLEOTIDE SEQUENCE [LARGE SCALE GENOMIC DNA]</scope>
    <source>
        <strain evidence="2 3">FZJTZ9M6.scaf</strain>
    </source>
</reference>
<sequence length="599" mass="68361">MIKLSFYIKSVRVQGLGVEDAIVKFTKGFNLIEGLSNHGKTMIVQFIEYAFGGRNQKDSLSLNIEGTNYATVKVTLQTEQGEVELARNLVENKSTIKVISQDKRLLSGDYTANSSTDKKLNIGIALLQLIDMPTDLYLPKNEKRDPGHVSFNVLKPLWLLNENDMPKDDSVLLPSSNSGLFLSSLLYLLNGKQIDTYDWREIEKRRIVRDYISGQIEMVEHKKAQLKQKSIGNESKLQEELDNLTMQLDEVSTLVTDKLTKSKKTFNQMSEFNDKIVTADVTLSRYESLKGQYISDIKRLSFIVDGEVAFENIEEPLLCPVCGQPVINVENETKHVEAARKELSRTLALLNDLEQATASLAEKKLSLRKQYAELEKERNAIQIELDDKLYPRLDEIKAAEKDYREQIEVVSQVKVFDALLGKWTSKINDLTNEGIPERDVKFKPKQELGEKFYDDMGEILNSLLEKGNYPKHHVATFGQVSFDIMINGNKKKVSHGKGFRSYLNSVTVMALSEYINKNALYKPEFLIIDTPLEGLSEKYSENPNESMKHGIFELFIERGKNYQTIVVENPDHLPSDIDFKRKNINVISYENEEGFLKEI</sequence>